<dbReference type="AlphaFoldDB" id="A0A2Z4PW76"/>
<protein>
    <recommendedName>
        <fullName evidence="4">Pentapeptide repeat-containing protein</fullName>
    </recommendedName>
</protein>
<dbReference type="Proteomes" id="UP000249898">
    <property type="component" value="Chromosome"/>
</dbReference>
<evidence type="ECO:0000256" key="1">
    <source>
        <dbReference type="ARBA" id="ARBA00022737"/>
    </source>
</evidence>
<evidence type="ECO:0000313" key="3">
    <source>
        <dbReference type="Proteomes" id="UP000249898"/>
    </source>
</evidence>
<keyword evidence="1" id="KW-0677">Repeat</keyword>
<dbReference type="Gene3D" id="2.160.20.80">
    <property type="entry name" value="E3 ubiquitin-protein ligase SopA"/>
    <property type="match status" value="1"/>
</dbReference>
<dbReference type="EMBL" id="CP016181">
    <property type="protein sequence ID" value="AWY01399.1"/>
    <property type="molecule type" value="Genomic_DNA"/>
</dbReference>
<dbReference type="InterPro" id="IPR001646">
    <property type="entry name" value="5peptide_repeat"/>
</dbReference>
<dbReference type="PANTHER" id="PTHR47485:SF1">
    <property type="entry name" value="THYLAKOID LUMENAL 17.4 KDA PROTEIN, CHLOROPLASTIC"/>
    <property type="match status" value="1"/>
</dbReference>
<gene>
    <name evidence="2" type="ORF">A8139_16625</name>
</gene>
<evidence type="ECO:0000313" key="2">
    <source>
        <dbReference type="EMBL" id="AWY01399.1"/>
    </source>
</evidence>
<reference evidence="2 3" key="1">
    <citation type="submission" date="2016-06" db="EMBL/GenBank/DDBJ databases">
        <title>The sequenced genome of the ice-adhering bacterium Marinomonas primoryensis, from Antarctica.</title>
        <authorList>
            <person name="Graham L."/>
            <person name="Vance T.D.R."/>
            <person name="Davies P.L."/>
        </authorList>
    </citation>
    <scope>NUCLEOTIDE SEQUENCE [LARGE SCALE GENOMIC DNA]</scope>
    <source>
        <strain evidence="2 3">AceL</strain>
    </source>
</reference>
<proteinExistence type="predicted"/>
<sequence>MARNTKPLRYSYKCKDASKGFFQNKNFNKTESYNSKFTDSTFQNTSLVGAKFKFCNLNGVVFENCLIQGALFRKSPMENVKFKNCIIISTKFDRTSLKTCLFENSVVLASEIGDITTKSNMVNTDIIQEYYGEDEFSDDVLEQIELLRSNQYINRSSVLHRKRGKINTISVKSLVQEFSEEVLISRLPDLGYEINRDFYTLSYLIAILHKYNDDDSVCEPGPLQHRKYLNEQAETSLRTDAG</sequence>
<dbReference type="RefSeq" id="WP_112139886.1">
    <property type="nucleotide sequence ID" value="NZ_CP016181.1"/>
</dbReference>
<evidence type="ECO:0008006" key="4">
    <source>
        <dbReference type="Google" id="ProtNLM"/>
    </source>
</evidence>
<accession>A0A2Z4PW76</accession>
<dbReference type="PANTHER" id="PTHR47485">
    <property type="entry name" value="THYLAKOID LUMENAL 17.4 KDA PROTEIN, CHLOROPLASTIC"/>
    <property type="match status" value="1"/>
</dbReference>
<dbReference type="OrthoDB" id="237820at2"/>
<dbReference type="Pfam" id="PF13599">
    <property type="entry name" value="Pentapeptide_4"/>
    <property type="match status" value="1"/>
</dbReference>
<organism evidence="2 3">
    <name type="scientific">Marinomonas primoryensis</name>
    <dbReference type="NCBI Taxonomy" id="178399"/>
    <lineage>
        <taxon>Bacteria</taxon>
        <taxon>Pseudomonadati</taxon>
        <taxon>Pseudomonadota</taxon>
        <taxon>Gammaproteobacteria</taxon>
        <taxon>Oceanospirillales</taxon>
        <taxon>Oceanospirillaceae</taxon>
        <taxon>Marinomonas</taxon>
    </lineage>
</organism>
<dbReference type="SUPFAM" id="SSF141571">
    <property type="entry name" value="Pentapeptide repeat-like"/>
    <property type="match status" value="1"/>
</dbReference>
<name>A0A2Z4PW76_9GAMM</name>